<gene>
    <name evidence="3" type="ORF">QUV98_04305</name>
</gene>
<evidence type="ECO:0000313" key="3">
    <source>
        <dbReference type="EMBL" id="MDM8195542.1"/>
    </source>
</evidence>
<dbReference type="Pfam" id="PF20251">
    <property type="entry name" value="Big_14"/>
    <property type="match status" value="1"/>
</dbReference>
<protein>
    <recommendedName>
        <fullName evidence="2">Bacterial Ig-like domain-containing protein</fullName>
    </recommendedName>
</protein>
<sequence length="156" mass="17685">MKAKRIVALTLLTCLLMGCQQADKTAKNDQSTVELIQTDDSWGIALSSTDVSNTGLTLICSQNGGEITGELQTGEKYWIEEKVDGKWQELSTPEKPIWQDEAYIIKTQNLTQWDIQWSDLYGTLPQGEYRIGKEIQDFRGGSDYDEKAYYAEFVIE</sequence>
<dbReference type="Proteomes" id="UP001529275">
    <property type="component" value="Unassembled WGS sequence"/>
</dbReference>
<feature type="domain" description="Bacterial Ig-like" evidence="2">
    <location>
        <begin position="46"/>
        <end position="145"/>
    </location>
</feature>
<name>A0ABT7UHZ0_9FIRM</name>
<reference evidence="4" key="1">
    <citation type="submission" date="2023-06" db="EMBL/GenBank/DDBJ databases">
        <title>Identification and characterization of horizontal gene transfer across gut microbiota members of farm animals based on homology search.</title>
        <authorList>
            <person name="Zeman M."/>
            <person name="Kubasova T."/>
            <person name="Jahodarova E."/>
            <person name="Nykrynova M."/>
            <person name="Rychlik I."/>
        </authorList>
    </citation>
    <scope>NUCLEOTIDE SEQUENCE [LARGE SCALE GENOMIC DNA]</scope>
    <source>
        <strain evidence="4">ET341</strain>
    </source>
</reference>
<feature type="chain" id="PRO_5047453073" description="Bacterial Ig-like domain-containing protein" evidence="1">
    <location>
        <begin position="23"/>
        <end position="156"/>
    </location>
</feature>
<dbReference type="InterPro" id="IPR046878">
    <property type="entry name" value="Big_14"/>
</dbReference>
<evidence type="ECO:0000313" key="4">
    <source>
        <dbReference type="Proteomes" id="UP001529275"/>
    </source>
</evidence>
<comment type="caution">
    <text evidence="3">The sequence shown here is derived from an EMBL/GenBank/DDBJ whole genome shotgun (WGS) entry which is preliminary data.</text>
</comment>
<dbReference type="RefSeq" id="WP_289527466.1">
    <property type="nucleotide sequence ID" value="NZ_JAUDCK010000010.1"/>
</dbReference>
<accession>A0ABT7UHZ0</accession>
<evidence type="ECO:0000259" key="2">
    <source>
        <dbReference type="Pfam" id="PF20251"/>
    </source>
</evidence>
<proteinExistence type="predicted"/>
<dbReference type="EMBL" id="JAUDCK010000010">
    <property type="protein sequence ID" value="MDM8195542.1"/>
    <property type="molecule type" value="Genomic_DNA"/>
</dbReference>
<organism evidence="3 4">
    <name type="scientific">Massilimicrobiota timonensis</name>
    <dbReference type="NCBI Taxonomy" id="1776392"/>
    <lineage>
        <taxon>Bacteria</taxon>
        <taxon>Bacillati</taxon>
        <taxon>Bacillota</taxon>
        <taxon>Erysipelotrichia</taxon>
        <taxon>Erysipelotrichales</taxon>
        <taxon>Erysipelotrichaceae</taxon>
        <taxon>Massilimicrobiota</taxon>
    </lineage>
</organism>
<evidence type="ECO:0000256" key="1">
    <source>
        <dbReference type="SAM" id="SignalP"/>
    </source>
</evidence>
<feature type="signal peptide" evidence="1">
    <location>
        <begin position="1"/>
        <end position="22"/>
    </location>
</feature>
<keyword evidence="4" id="KW-1185">Reference proteome</keyword>
<dbReference type="PROSITE" id="PS51257">
    <property type="entry name" value="PROKAR_LIPOPROTEIN"/>
    <property type="match status" value="1"/>
</dbReference>
<keyword evidence="1" id="KW-0732">Signal</keyword>